<keyword evidence="8" id="KW-1185">Reference proteome</keyword>
<keyword evidence="2" id="KW-0288">FMN</keyword>
<dbReference type="EMBL" id="JAAVTX010000002">
    <property type="protein sequence ID" value="NKE44657.1"/>
    <property type="molecule type" value="Genomic_DNA"/>
</dbReference>
<reference evidence="7 8" key="1">
    <citation type="submission" date="2020-03" db="EMBL/GenBank/DDBJ databases">
        <title>Roseomonas selenitidurans sp. nov. isolated from soil.</title>
        <authorList>
            <person name="Liu H."/>
        </authorList>
    </citation>
    <scope>NUCLEOTIDE SEQUENCE [LARGE SCALE GENOMIC DNA]</scope>
    <source>
        <strain evidence="7 8">JCM 15073</strain>
    </source>
</reference>
<evidence type="ECO:0000259" key="6">
    <source>
        <dbReference type="Pfam" id="PF00296"/>
    </source>
</evidence>
<feature type="domain" description="Luciferase-like" evidence="6">
    <location>
        <begin position="28"/>
        <end position="378"/>
    </location>
</feature>
<protein>
    <submittedName>
        <fullName evidence="7">LLM class flavin-dependent oxidoreductase</fullName>
    </submittedName>
</protein>
<dbReference type="NCBIfam" id="TIGR03860">
    <property type="entry name" value="FMN_nitrolo"/>
    <property type="match status" value="1"/>
</dbReference>
<keyword evidence="1" id="KW-0285">Flavoprotein</keyword>
<organism evidence="7 8">
    <name type="scientific">Falsiroseomonas frigidaquae</name>
    <dbReference type="NCBI Taxonomy" id="487318"/>
    <lineage>
        <taxon>Bacteria</taxon>
        <taxon>Pseudomonadati</taxon>
        <taxon>Pseudomonadota</taxon>
        <taxon>Alphaproteobacteria</taxon>
        <taxon>Acetobacterales</taxon>
        <taxon>Roseomonadaceae</taxon>
        <taxon>Falsiroseomonas</taxon>
    </lineage>
</organism>
<keyword evidence="4" id="KW-0503">Monooxygenase</keyword>
<dbReference type="SUPFAM" id="SSF51679">
    <property type="entry name" value="Bacterial luciferase-like"/>
    <property type="match status" value="1"/>
</dbReference>
<sequence length="445" mass="48481">MMRLNAFDMATPGHIQQGMWRHPRDTAANYRNLEHWTGLARLLERGLFDGLFLADVLGIYDVHGGSPDAALRGGVQVPLLDPVLLVPAMAAVTQHLGFGVTCNLAYEPPYLFARRMSTLDHLTGGRIGWNIVTGYLDSAARALGHAEQMRHDDRYDLADEYMQAVYALWEGSWAEDAVKRDRQGGIFTDASRVRRIHHAGPQYHIDAIHLAEPSPQRTPVLYQAGASERGRRFAGTHAECVFVNGTNPAVVARLVAQLRAAAAPRPIQVFAGATVVVGRTEAEARDLLADYASWASAEGCLAHASASLGIDLKKFGMDEPVRAGESQAIRSNVEAMAKVAGPDWTPRMLLAQSVLGSRQPPIVGDPVQVADALAGWMQAADVDGFNLSRTVMPECLESFVALVVPVLQERGLYKTAYTPGTYREKLFGAGRLLPEGHPAARHRWA</sequence>
<dbReference type="InterPro" id="IPR051260">
    <property type="entry name" value="Diverse_substr_monoxygenases"/>
</dbReference>
<evidence type="ECO:0000256" key="2">
    <source>
        <dbReference type="ARBA" id="ARBA00022643"/>
    </source>
</evidence>
<dbReference type="PANTHER" id="PTHR30011">
    <property type="entry name" value="ALKANESULFONATE MONOOXYGENASE-RELATED"/>
    <property type="match status" value="1"/>
</dbReference>
<name>A0ABX1EX41_9PROT</name>
<dbReference type="Pfam" id="PF00296">
    <property type="entry name" value="Bac_luciferase"/>
    <property type="match status" value="1"/>
</dbReference>
<proteinExistence type="inferred from homology"/>
<dbReference type="InterPro" id="IPR011251">
    <property type="entry name" value="Luciferase-like_dom"/>
</dbReference>
<dbReference type="Proteomes" id="UP000765160">
    <property type="component" value="Unassembled WGS sequence"/>
</dbReference>
<dbReference type="InterPro" id="IPR036661">
    <property type="entry name" value="Luciferase-like_sf"/>
</dbReference>
<comment type="caution">
    <text evidence="7">The sequence shown here is derived from an EMBL/GenBank/DDBJ whole genome shotgun (WGS) entry which is preliminary data.</text>
</comment>
<dbReference type="PANTHER" id="PTHR30011:SF16">
    <property type="entry name" value="C2H2 FINGER DOMAIN TRANSCRIPTION FACTOR (EUROFUNG)-RELATED"/>
    <property type="match status" value="1"/>
</dbReference>
<comment type="similarity">
    <text evidence="5">Belongs to the NtaA/SnaA/DszA monooxygenase family.</text>
</comment>
<evidence type="ECO:0000256" key="1">
    <source>
        <dbReference type="ARBA" id="ARBA00022630"/>
    </source>
</evidence>
<evidence type="ECO:0000313" key="7">
    <source>
        <dbReference type="EMBL" id="NKE44657.1"/>
    </source>
</evidence>
<evidence type="ECO:0000256" key="3">
    <source>
        <dbReference type="ARBA" id="ARBA00023002"/>
    </source>
</evidence>
<evidence type="ECO:0000256" key="5">
    <source>
        <dbReference type="ARBA" id="ARBA00033748"/>
    </source>
</evidence>
<accession>A0ABX1EX41</accession>
<dbReference type="RefSeq" id="WP_168048843.1">
    <property type="nucleotide sequence ID" value="NZ_JAATJR010000002.1"/>
</dbReference>
<evidence type="ECO:0000256" key="4">
    <source>
        <dbReference type="ARBA" id="ARBA00023033"/>
    </source>
</evidence>
<keyword evidence="3" id="KW-0560">Oxidoreductase</keyword>
<dbReference type="PIRSF" id="PIRSF000337">
    <property type="entry name" value="NTA_MOA"/>
    <property type="match status" value="1"/>
</dbReference>
<gene>
    <name evidence="7" type="ORF">HB662_07700</name>
</gene>
<evidence type="ECO:0000313" key="8">
    <source>
        <dbReference type="Proteomes" id="UP000765160"/>
    </source>
</evidence>
<dbReference type="Gene3D" id="3.20.20.30">
    <property type="entry name" value="Luciferase-like domain"/>
    <property type="match status" value="1"/>
</dbReference>
<dbReference type="InterPro" id="IPR016215">
    <property type="entry name" value="NTA_MOA"/>
</dbReference>